<protein>
    <submittedName>
        <fullName evidence="2">Uncharacterized protein</fullName>
    </submittedName>
</protein>
<keyword evidence="3" id="KW-1185">Reference proteome</keyword>
<proteinExistence type="predicted"/>
<dbReference type="Gramene" id="TKW39059">
    <property type="protein sequence ID" value="TKW39059"/>
    <property type="gene ID" value="SEVIR_1G155000v2"/>
</dbReference>
<dbReference type="Proteomes" id="UP000298652">
    <property type="component" value="Chromosome 1"/>
</dbReference>
<reference evidence="2" key="1">
    <citation type="submission" date="2019-03" db="EMBL/GenBank/DDBJ databases">
        <title>WGS assembly of Setaria viridis.</title>
        <authorList>
            <person name="Huang P."/>
            <person name="Jenkins J."/>
            <person name="Grimwood J."/>
            <person name="Barry K."/>
            <person name="Healey A."/>
            <person name="Mamidi S."/>
            <person name="Sreedasyam A."/>
            <person name="Shu S."/>
            <person name="Feldman M."/>
            <person name="Wu J."/>
            <person name="Yu Y."/>
            <person name="Chen C."/>
            <person name="Johnson J."/>
            <person name="Rokhsar D."/>
            <person name="Baxter I."/>
            <person name="Schmutz J."/>
            <person name="Brutnell T."/>
            <person name="Kellogg E."/>
        </authorList>
    </citation>
    <scope>NUCLEOTIDE SEQUENCE [LARGE SCALE GENOMIC DNA]</scope>
</reference>
<name>A0A4U6WDE4_SETVI</name>
<evidence type="ECO:0000313" key="3">
    <source>
        <dbReference type="Proteomes" id="UP000298652"/>
    </source>
</evidence>
<dbReference type="EMBL" id="CM016552">
    <property type="protein sequence ID" value="TKW39059.1"/>
    <property type="molecule type" value="Genomic_DNA"/>
</dbReference>
<feature type="region of interest" description="Disordered" evidence="1">
    <location>
        <begin position="80"/>
        <end position="150"/>
    </location>
</feature>
<evidence type="ECO:0000256" key="1">
    <source>
        <dbReference type="SAM" id="MobiDB-lite"/>
    </source>
</evidence>
<gene>
    <name evidence="2" type="ORF">SEVIR_1G155000v2</name>
</gene>
<accession>A0A4U6WDE4</accession>
<sequence length="203" mass="22061">MVGPPAYWSSGAAVRPLPRMGAAAPHVGLSRGWDWRWPVPGATAARAYGRKAESTEEVTCKAGSYSRINTRAALPVVHGQAGTNHGSVSHRAPQRRPVPPWSSSAEAAQPPHAPFAVRSHPREGPSRGAAVPIRGQGMTVRPRQPSRRRADMTLRASGKLRVAKSKLLAIHFVWEIGWSMLPPAVDLCGKRGRSKERKREEKV</sequence>
<evidence type="ECO:0000313" key="2">
    <source>
        <dbReference type="EMBL" id="TKW39059.1"/>
    </source>
</evidence>
<dbReference type="AlphaFoldDB" id="A0A4U6WDE4"/>
<organism evidence="2 3">
    <name type="scientific">Setaria viridis</name>
    <name type="common">Green bristlegrass</name>
    <name type="synonym">Setaria italica subsp. viridis</name>
    <dbReference type="NCBI Taxonomy" id="4556"/>
    <lineage>
        <taxon>Eukaryota</taxon>
        <taxon>Viridiplantae</taxon>
        <taxon>Streptophyta</taxon>
        <taxon>Embryophyta</taxon>
        <taxon>Tracheophyta</taxon>
        <taxon>Spermatophyta</taxon>
        <taxon>Magnoliopsida</taxon>
        <taxon>Liliopsida</taxon>
        <taxon>Poales</taxon>
        <taxon>Poaceae</taxon>
        <taxon>PACMAD clade</taxon>
        <taxon>Panicoideae</taxon>
        <taxon>Panicodae</taxon>
        <taxon>Paniceae</taxon>
        <taxon>Cenchrinae</taxon>
        <taxon>Setaria</taxon>
    </lineage>
</organism>